<name>A0A015X5D9_BACFG</name>
<sequence>MANNILIVNTIKHLRLKQIYYQLYYRLFSHKLMEYNVPRQSSLRMVSVIAKWYCYNVPKTFTFLNLIGDFKSWNDVSHGMLWAYNLNYMDWLLQPDMTFEQGSEWVERFITDLPTNRIGLDPYPIALRSINWIKFIGRHHKKVESNRLQRWNDSLYAQCKLLERKLEYQLLGNHLLEDAYALFIASIYFSDKKMYDKASCLLYKELDEQILPDGSHYEQSPMYHCILLDRLLDCYNASINRGHEKMCELLKLYVVRMLGHLESIVWKDDTIPLLNDSAYGIAPTVSELRAYAKRLKLEWTPLPMKECGYRKLCSTHLEAVVDVGNITATYQPGHSHADTFNYELRIDCRPFVVDTGISTYNKTARRQYERSTSAHNTVTVGNKDSSEVWGGFRMGKRAKVRVLSDTENEIMAEHDGFKGCIHQRKFTINDDVFTINDKIVGNNMTECISYIHFAPDIEVLAISSTEIRTNRANIAVSGANSIEIINDFVSVEYNRLEPSKTIKIVFCRNLTYQIFQA</sequence>
<dbReference type="AlphaFoldDB" id="A0A015X5D9"/>
<proteinExistence type="predicted"/>
<feature type="domain" description="Heparinase II/III-like C-terminal" evidence="5">
    <location>
        <begin position="303"/>
        <end position="507"/>
    </location>
</feature>
<keyword evidence="4" id="KW-0456">Lyase</keyword>
<evidence type="ECO:0000259" key="5">
    <source>
        <dbReference type="Pfam" id="PF07940"/>
    </source>
</evidence>
<protein>
    <submittedName>
        <fullName evidence="7">Heparinase II/III-like family protein</fullName>
    </submittedName>
</protein>
<dbReference type="InterPro" id="IPR008929">
    <property type="entry name" value="Chondroitin_lyas"/>
</dbReference>
<organism evidence="7 8">
    <name type="scientific">Bacteroides fragilis str. 3998T(B)3</name>
    <dbReference type="NCBI Taxonomy" id="1339316"/>
    <lineage>
        <taxon>Bacteria</taxon>
        <taxon>Pseudomonadati</taxon>
        <taxon>Bacteroidota</taxon>
        <taxon>Bacteroidia</taxon>
        <taxon>Bacteroidales</taxon>
        <taxon>Bacteroidaceae</taxon>
        <taxon>Bacteroides</taxon>
    </lineage>
</organism>
<keyword evidence="2" id="KW-0732">Signal</keyword>
<comment type="caution">
    <text evidence="7">The sequence shown here is derived from an EMBL/GenBank/DDBJ whole genome shotgun (WGS) entry which is preliminary data.</text>
</comment>
<evidence type="ECO:0000313" key="8">
    <source>
        <dbReference type="Proteomes" id="UP000020773"/>
    </source>
</evidence>
<dbReference type="Gene3D" id="2.70.98.70">
    <property type="match status" value="1"/>
</dbReference>
<reference evidence="7 8" key="1">
    <citation type="submission" date="2014-02" db="EMBL/GenBank/DDBJ databases">
        <authorList>
            <person name="Sears C."/>
            <person name="Carroll K."/>
            <person name="Sack B.R."/>
            <person name="Qadri F."/>
            <person name="Myers L.L."/>
            <person name="Chung G.-T."/>
            <person name="Escheverria P."/>
            <person name="Fraser C.M."/>
            <person name="Sadzewicz L."/>
            <person name="Shefchek K.A."/>
            <person name="Tallon L."/>
            <person name="Das S.P."/>
            <person name="Daugherty S."/>
            <person name="Mongodin E.F."/>
        </authorList>
    </citation>
    <scope>NUCLEOTIDE SEQUENCE [LARGE SCALE GENOMIC DNA]</scope>
    <source>
        <strain evidence="8">3998T(B)3</strain>
    </source>
</reference>
<dbReference type="GO" id="GO:0016829">
    <property type="term" value="F:lyase activity"/>
    <property type="evidence" value="ECO:0007669"/>
    <property type="project" value="UniProtKB-KW"/>
</dbReference>
<dbReference type="GO" id="GO:0042597">
    <property type="term" value="C:periplasmic space"/>
    <property type="evidence" value="ECO:0007669"/>
    <property type="project" value="UniProtKB-SubCell"/>
</dbReference>
<gene>
    <name evidence="7" type="ORF">M125_5588</name>
</gene>
<evidence type="ECO:0000313" key="7">
    <source>
        <dbReference type="EMBL" id="EXY87780.1"/>
    </source>
</evidence>
<evidence type="ECO:0000256" key="4">
    <source>
        <dbReference type="ARBA" id="ARBA00023239"/>
    </source>
</evidence>
<evidence type="ECO:0000259" key="6">
    <source>
        <dbReference type="Pfam" id="PF16889"/>
    </source>
</evidence>
<accession>A0A015X5D9</accession>
<dbReference type="Gene3D" id="1.50.10.100">
    <property type="entry name" value="Chondroitin AC/alginate lyase"/>
    <property type="match status" value="1"/>
</dbReference>
<dbReference type="Proteomes" id="UP000020773">
    <property type="component" value="Unassembled WGS sequence"/>
</dbReference>
<dbReference type="GeneID" id="49204114"/>
<dbReference type="PANTHER" id="PTHR39210:SF1">
    <property type="entry name" value="HEPARIN-SULFATE LYASE"/>
    <property type="match status" value="1"/>
</dbReference>
<dbReference type="Pfam" id="PF07940">
    <property type="entry name" value="Hepar_II_III_C"/>
    <property type="match status" value="1"/>
</dbReference>
<evidence type="ECO:0000256" key="2">
    <source>
        <dbReference type="ARBA" id="ARBA00022729"/>
    </source>
</evidence>
<comment type="subcellular location">
    <subcellularLocation>
        <location evidence="1">Periplasm</location>
    </subcellularLocation>
</comment>
<evidence type="ECO:0000256" key="3">
    <source>
        <dbReference type="ARBA" id="ARBA00022764"/>
    </source>
</evidence>
<feature type="domain" description="Heparin-sulfate lyase N-terminal" evidence="6">
    <location>
        <begin position="141"/>
        <end position="280"/>
    </location>
</feature>
<dbReference type="PATRIC" id="fig|1339316.3.peg.5259"/>
<dbReference type="SUPFAM" id="SSF48230">
    <property type="entry name" value="Chondroitin AC/alginate lyase"/>
    <property type="match status" value="1"/>
</dbReference>
<keyword evidence="3" id="KW-0574">Periplasm</keyword>
<dbReference type="InterPro" id="IPR012480">
    <property type="entry name" value="Hepar_II_III_C"/>
</dbReference>
<evidence type="ECO:0000256" key="1">
    <source>
        <dbReference type="ARBA" id="ARBA00004418"/>
    </source>
</evidence>
<dbReference type="InterPro" id="IPR031680">
    <property type="entry name" value="Hepar_II_III_N"/>
</dbReference>
<dbReference type="PANTHER" id="PTHR39210">
    <property type="entry name" value="HEPARIN-SULFATE LYASE"/>
    <property type="match status" value="1"/>
</dbReference>
<dbReference type="RefSeq" id="WP_005634533.1">
    <property type="nucleotide sequence ID" value="NZ_JGDB01000378.1"/>
</dbReference>
<dbReference type="EMBL" id="JGDB01000378">
    <property type="protein sequence ID" value="EXY87780.1"/>
    <property type="molecule type" value="Genomic_DNA"/>
</dbReference>
<dbReference type="Pfam" id="PF16889">
    <property type="entry name" value="Hepar_II_III_N"/>
    <property type="match status" value="1"/>
</dbReference>